<dbReference type="EMBL" id="JARAOO010000003">
    <property type="protein sequence ID" value="KAJ7974212.1"/>
    <property type="molecule type" value="Genomic_DNA"/>
</dbReference>
<keyword evidence="5" id="KW-0804">Transcription</keyword>
<dbReference type="GO" id="GO:2000032">
    <property type="term" value="P:regulation of secondary shoot formation"/>
    <property type="evidence" value="ECO:0007669"/>
    <property type="project" value="TreeGrafter"/>
</dbReference>
<keyword evidence="4" id="KW-0238">DNA-binding</keyword>
<comment type="subcellular location">
    <subcellularLocation>
        <location evidence="1">Nucleus</location>
    </subcellularLocation>
</comment>
<dbReference type="GO" id="GO:0005634">
    <property type="term" value="C:nucleus"/>
    <property type="evidence" value="ECO:0007669"/>
    <property type="project" value="UniProtKB-SubCell"/>
</dbReference>
<accession>A0AAD7VFR4</accession>
<evidence type="ECO:0000256" key="4">
    <source>
        <dbReference type="ARBA" id="ARBA00023125"/>
    </source>
</evidence>
<dbReference type="Proteomes" id="UP001163823">
    <property type="component" value="Chromosome 3"/>
</dbReference>
<evidence type="ECO:0000313" key="10">
    <source>
        <dbReference type="Proteomes" id="UP001163823"/>
    </source>
</evidence>
<dbReference type="InterPro" id="IPR017887">
    <property type="entry name" value="TF_TCP_subgr"/>
</dbReference>
<dbReference type="GO" id="GO:0043565">
    <property type="term" value="F:sequence-specific DNA binding"/>
    <property type="evidence" value="ECO:0007669"/>
    <property type="project" value="TreeGrafter"/>
</dbReference>
<keyword evidence="2" id="KW-0217">Developmental protein</keyword>
<dbReference type="PANTHER" id="PTHR31072">
    <property type="entry name" value="TRANSCRIPTION FACTOR TCP4-RELATED"/>
    <property type="match status" value="1"/>
</dbReference>
<evidence type="ECO:0000256" key="1">
    <source>
        <dbReference type="ARBA" id="ARBA00004123"/>
    </source>
</evidence>
<protein>
    <submittedName>
        <fullName evidence="9">Cycloidea-like protein group 1A</fullName>
    </submittedName>
</protein>
<proteinExistence type="predicted"/>
<evidence type="ECO:0000313" key="9">
    <source>
        <dbReference type="EMBL" id="KAJ7974212.1"/>
    </source>
</evidence>
<evidence type="ECO:0000259" key="8">
    <source>
        <dbReference type="PROSITE" id="PS51370"/>
    </source>
</evidence>
<dbReference type="InterPro" id="IPR005333">
    <property type="entry name" value="Transcription_factor_TCP"/>
</dbReference>
<dbReference type="KEGG" id="qsa:O6P43_004320"/>
<dbReference type="PROSITE" id="PS51370">
    <property type="entry name" value="R"/>
    <property type="match status" value="1"/>
</dbReference>
<feature type="domain" description="R" evidence="8">
    <location>
        <begin position="214"/>
        <end position="231"/>
    </location>
</feature>
<keyword evidence="6" id="KW-0539">Nucleus</keyword>
<evidence type="ECO:0000256" key="6">
    <source>
        <dbReference type="ARBA" id="ARBA00023242"/>
    </source>
</evidence>
<evidence type="ECO:0000256" key="3">
    <source>
        <dbReference type="ARBA" id="ARBA00023015"/>
    </source>
</evidence>
<gene>
    <name evidence="9" type="ORF">O6P43_004320</name>
</gene>
<comment type="caution">
    <text evidence="9">The sequence shown here is derived from an EMBL/GenBank/DDBJ whole genome shotgun (WGS) entry which is preliminary data.</text>
</comment>
<evidence type="ECO:0000259" key="7">
    <source>
        <dbReference type="PROSITE" id="PS51369"/>
    </source>
</evidence>
<feature type="domain" description="TCP" evidence="7">
    <location>
        <begin position="86"/>
        <end position="144"/>
    </location>
</feature>
<organism evidence="9 10">
    <name type="scientific">Quillaja saponaria</name>
    <name type="common">Soap bark tree</name>
    <dbReference type="NCBI Taxonomy" id="32244"/>
    <lineage>
        <taxon>Eukaryota</taxon>
        <taxon>Viridiplantae</taxon>
        <taxon>Streptophyta</taxon>
        <taxon>Embryophyta</taxon>
        <taxon>Tracheophyta</taxon>
        <taxon>Spermatophyta</taxon>
        <taxon>Magnoliopsida</taxon>
        <taxon>eudicotyledons</taxon>
        <taxon>Gunneridae</taxon>
        <taxon>Pentapetalae</taxon>
        <taxon>rosids</taxon>
        <taxon>fabids</taxon>
        <taxon>Fabales</taxon>
        <taxon>Quillajaceae</taxon>
        <taxon>Quillaja</taxon>
    </lineage>
</organism>
<keyword evidence="10" id="KW-1185">Reference proteome</keyword>
<reference evidence="9" key="1">
    <citation type="journal article" date="2023" name="Science">
        <title>Elucidation of the pathway for biosynthesis of saponin adjuvants from the soapbark tree.</title>
        <authorList>
            <person name="Reed J."/>
            <person name="Orme A."/>
            <person name="El-Demerdash A."/>
            <person name="Owen C."/>
            <person name="Martin L.B.B."/>
            <person name="Misra R.C."/>
            <person name="Kikuchi S."/>
            <person name="Rejzek M."/>
            <person name="Martin A.C."/>
            <person name="Harkess A."/>
            <person name="Leebens-Mack J."/>
            <person name="Louveau T."/>
            <person name="Stephenson M.J."/>
            <person name="Osbourn A."/>
        </authorList>
    </citation>
    <scope>NUCLEOTIDE SEQUENCE</scope>
    <source>
        <strain evidence="9">S10</strain>
    </source>
</reference>
<evidence type="ECO:0000256" key="5">
    <source>
        <dbReference type="ARBA" id="ARBA00023163"/>
    </source>
</evidence>
<dbReference type="AlphaFoldDB" id="A0AAD7VFR4"/>
<keyword evidence="3" id="KW-0805">Transcription regulation</keyword>
<sequence>MFSSNYSTRISPSSSYPSYSLNHTSNNYYNNIDHLLLHDPLAATVFPSIPTNSATYADPIPETLINWEAAVSDINAYNLIPKKPIKKYRHSKIHTAQGLRDRRVRLSVDIARQFFDLQDMLGFDKASKTLDWLFTKSKKAIKELEGETNQISSSDETAKSLSSTSEFDVVSGIKQGIDSGNEDLQRLDYSTKVQRKFKKVDNELEAVHDVVAKKESRAKARARARERTRDKIMSTKRCPAIETPQTLHQVRPVNTKLEDCGRSSKLGAEIEEHDSHPQGNNFQLPCDHENVIEKSILIKRKLKPSSTSCYHQNLVISNYVSCNYNDNDSYFFPNLPSNWDTSS</sequence>
<dbReference type="GO" id="GO:0003700">
    <property type="term" value="F:DNA-binding transcription factor activity"/>
    <property type="evidence" value="ECO:0007669"/>
    <property type="project" value="InterPro"/>
</dbReference>
<dbReference type="PROSITE" id="PS51369">
    <property type="entry name" value="TCP"/>
    <property type="match status" value="1"/>
</dbReference>
<evidence type="ECO:0000256" key="2">
    <source>
        <dbReference type="ARBA" id="ARBA00022473"/>
    </source>
</evidence>
<dbReference type="InterPro" id="IPR017888">
    <property type="entry name" value="CYC/TB1_R_domain"/>
</dbReference>
<dbReference type="PANTHER" id="PTHR31072:SF224">
    <property type="entry name" value="TRANSCRIPTION FACTOR TCP1"/>
    <property type="match status" value="1"/>
</dbReference>
<dbReference type="Pfam" id="PF03634">
    <property type="entry name" value="TCP"/>
    <property type="match status" value="1"/>
</dbReference>
<name>A0AAD7VFR4_QUISA</name>